<keyword evidence="2" id="KW-1185">Reference proteome</keyword>
<evidence type="ECO:0000313" key="2">
    <source>
        <dbReference type="Proteomes" id="UP000613002"/>
    </source>
</evidence>
<comment type="caution">
    <text evidence="1">The sequence shown here is derived from an EMBL/GenBank/DDBJ whole genome shotgun (WGS) entry which is preliminary data.</text>
</comment>
<sequence>MQAASINSAVGRKTLPLPLHYVRLKVQVYYRKDDDGMKRTAIMAACLLSFGIIMGACSDDKASETKHDHSMTYTTNSGDIRETTKSIDHLPTFLSNFEEDMAVLYQQAAKHKDLLEHIPCYCGCGEAAGHKNNYDCFVHETKKDGSIVWDDHGTKCGVCLEIAKEAIVEYDQGKSIKEIRKMIDEKYKEGYAEPTPTKPL</sequence>
<dbReference type="AlphaFoldDB" id="A0AA89NKS8"/>
<reference evidence="1 2" key="1">
    <citation type="submission" date="2020-08" db="EMBL/GenBank/DDBJ databases">
        <title>Genomic Encyclopedia of Type Strains, Phase IV (KMG-IV): sequencing the most valuable type-strain genomes for metagenomic binning, comparative biology and taxonomic classification.</title>
        <authorList>
            <person name="Goeker M."/>
        </authorList>
    </citation>
    <scope>NUCLEOTIDE SEQUENCE [LARGE SCALE GENOMIC DNA]</scope>
    <source>
        <strain evidence="1 2">DSM 14590</strain>
    </source>
</reference>
<proteinExistence type="predicted"/>
<dbReference type="EMBL" id="JACICZ010000009">
    <property type="protein sequence ID" value="MBB3869538.1"/>
    <property type="molecule type" value="Genomic_DNA"/>
</dbReference>
<protein>
    <submittedName>
        <fullName evidence="1">Bacterioferritin-associated ferredoxin</fullName>
    </submittedName>
</protein>
<gene>
    <name evidence="1" type="ORF">HNR78_002435</name>
</gene>
<accession>A0AA89NKS8</accession>
<name>A0AA89NKS8_9BACL</name>
<dbReference type="Proteomes" id="UP000613002">
    <property type="component" value="Unassembled WGS sequence"/>
</dbReference>
<evidence type="ECO:0000313" key="1">
    <source>
        <dbReference type="EMBL" id="MBB3869538.1"/>
    </source>
</evidence>
<dbReference type="InterPro" id="IPR025673">
    <property type="entry name" value="PCYCGC"/>
</dbReference>
<organism evidence="1 2">
    <name type="scientific">Parageobacillus toebii NBRC 107807</name>
    <dbReference type="NCBI Taxonomy" id="1223503"/>
    <lineage>
        <taxon>Bacteria</taxon>
        <taxon>Bacillati</taxon>
        <taxon>Bacillota</taxon>
        <taxon>Bacilli</taxon>
        <taxon>Bacillales</taxon>
        <taxon>Anoxybacillaceae</taxon>
        <taxon>Parageobacillus</taxon>
    </lineage>
</organism>
<dbReference type="Pfam" id="PF13798">
    <property type="entry name" value="PCYCGC"/>
    <property type="match status" value="1"/>
</dbReference>